<dbReference type="Proteomes" id="UP000264880">
    <property type="component" value="Chromosome"/>
</dbReference>
<dbReference type="EMBL" id="CP019914">
    <property type="protein sequence ID" value="ASJ21715.1"/>
    <property type="molecule type" value="Genomic_DNA"/>
</dbReference>
<organism evidence="2 3">
    <name type="scientific">Brachyspira hampsonii</name>
    <dbReference type="NCBI Taxonomy" id="1287055"/>
    <lineage>
        <taxon>Bacteria</taxon>
        <taxon>Pseudomonadati</taxon>
        <taxon>Spirochaetota</taxon>
        <taxon>Spirochaetia</taxon>
        <taxon>Brachyspirales</taxon>
        <taxon>Brachyspiraceae</taxon>
        <taxon>Brachyspira</taxon>
    </lineage>
</organism>
<keyword evidence="3" id="KW-1185">Reference proteome</keyword>
<name>A0AAC9TT64_9SPIR</name>
<feature type="domain" description="GmrSD restriction endonucleases N-terminal" evidence="1">
    <location>
        <begin position="6"/>
        <end position="221"/>
    </location>
</feature>
<protein>
    <recommendedName>
        <fullName evidence="1">GmrSD restriction endonucleases N-terminal domain-containing protein</fullName>
    </recommendedName>
</protein>
<gene>
    <name evidence="2" type="ORF">BHAMNSH16_08715</name>
</gene>
<dbReference type="KEGG" id="bhp:BHAMNSH16_08715"/>
<sequence>MNINNLKNLLNEYNVVIPMLQRDYVQGKKSKISIAESFLRNIFEVLEGNQNKLHIDFIYGYLEDNNFILIDGQQRVTTLWLLYLIIYKINNDFDNIKELLSNFSYRIRESSYKFCKNLINKELKLDVNPKEYILNSTGTFGKTDELNNDPTIRAILNMMDLIYKKIEDKDTQTLNKYKNNLDNITFSIFNMGEYDLGEELYIKMNARGKQLSKYENLKAYIESDLNLKEHYDLLASIDNLWSDYFFDIKNKDKFDNRALSFLYYSALFFHIDSNISNKDLINYLDSNIEIIDHSFFSILKLYKNIKLLNNAIEVLYKYKDILNIKIFDDIKLLRKDICYFYAFLFFIKKLNNDNFDKKIFNDYYRVCRHFIENHRLDKPEHIKSFYDLFADLSNGYSDIYKYLSCKSKLSSFHTEIYELEIKKAKLILESRYGGDNWEDILNKTSDNNFLVGWVGFLLDFSKKNKKEDFDKFTKYTNLTIEIIDRIIKQDGFLNLFQRALLIFGDYGFYSRNYYYYYGNIPQVSVYRDREAWNWLLSGYKNDFGNKNYLKQLFDKIILHRENDIEKALISIINNANLKNKLWFEYLLIKDKKLFEYIDKEETFQKCGRIRKHFDNNDHIIDCLLLPPAKGKRESIDLLSYSFYLYIKDKLEVSEFKADKVKYDKYEDNRNKNSYFDIIIKSKNKEIICDSINSIIKIGTKKYNINLGIGSDIFVEFNRILKEAKLIK</sequence>
<accession>A0AAC9TT64</accession>
<reference evidence="2 3" key="1">
    <citation type="submission" date="2017-02" db="EMBL/GenBank/DDBJ databases">
        <title>Complete genome sequence of Brachyspira hampsonii genomovar I strain NSH-16 (ATCC BAA-2463).</title>
        <authorList>
            <person name="Mirajkar N.S."/>
            <person name="Gebhart C.J."/>
        </authorList>
    </citation>
    <scope>NUCLEOTIDE SEQUENCE [LARGE SCALE GENOMIC DNA]</scope>
    <source>
        <strain evidence="2 3">NSH-16</strain>
    </source>
</reference>
<evidence type="ECO:0000313" key="2">
    <source>
        <dbReference type="EMBL" id="ASJ21715.1"/>
    </source>
</evidence>
<dbReference type="AlphaFoldDB" id="A0AAC9TT64"/>
<evidence type="ECO:0000313" key="3">
    <source>
        <dbReference type="Proteomes" id="UP000264880"/>
    </source>
</evidence>
<dbReference type="Pfam" id="PF03235">
    <property type="entry name" value="GmrSD_N"/>
    <property type="match status" value="1"/>
</dbReference>
<proteinExistence type="predicted"/>
<dbReference type="InterPro" id="IPR004919">
    <property type="entry name" value="GmrSD_N"/>
</dbReference>
<evidence type="ECO:0000259" key="1">
    <source>
        <dbReference type="Pfam" id="PF03235"/>
    </source>
</evidence>
<dbReference type="RefSeq" id="WP_069731625.1">
    <property type="nucleotide sequence ID" value="NZ_CP019914.1"/>
</dbReference>